<dbReference type="GO" id="GO:0006364">
    <property type="term" value="P:rRNA processing"/>
    <property type="evidence" value="ECO:0007669"/>
    <property type="project" value="TreeGrafter"/>
</dbReference>
<dbReference type="AlphaFoldDB" id="A0AAZ3QA38"/>
<reference evidence="3" key="3">
    <citation type="submission" date="2025-09" db="UniProtKB">
        <authorList>
            <consortium name="Ensembl"/>
        </authorList>
    </citation>
    <scope>IDENTIFICATION</scope>
</reference>
<evidence type="ECO:0000313" key="3">
    <source>
        <dbReference type="Ensembl" id="ENSOTSP00005124854.1"/>
    </source>
</evidence>
<feature type="compositionally biased region" description="Polar residues" evidence="1">
    <location>
        <begin position="9"/>
        <end position="21"/>
    </location>
</feature>
<proteinExistence type="predicted"/>
<evidence type="ECO:0000259" key="2">
    <source>
        <dbReference type="Pfam" id="PF08166"/>
    </source>
</evidence>
<dbReference type="GO" id="GO:0005634">
    <property type="term" value="C:nucleus"/>
    <property type="evidence" value="ECO:0007669"/>
    <property type="project" value="TreeGrafter"/>
</dbReference>
<evidence type="ECO:0000313" key="4">
    <source>
        <dbReference type="Proteomes" id="UP000694402"/>
    </source>
</evidence>
<protein>
    <recommendedName>
        <fullName evidence="2">PELP1 middle domain-containing protein</fullName>
    </recommendedName>
</protein>
<evidence type="ECO:0000256" key="1">
    <source>
        <dbReference type="SAM" id="MobiDB-lite"/>
    </source>
</evidence>
<dbReference type="Pfam" id="PF08166">
    <property type="entry name" value="PELP1_HEAT"/>
    <property type="match status" value="1"/>
</dbReference>
<reference evidence="4" key="1">
    <citation type="journal article" date="2018" name="PLoS ONE">
        <title>Chinook salmon (Oncorhynchus tshawytscha) genome and transcriptome.</title>
        <authorList>
            <person name="Christensen K.A."/>
            <person name="Leong J.S."/>
            <person name="Sakhrani D."/>
            <person name="Biagi C.A."/>
            <person name="Minkley D.R."/>
            <person name="Withler R.E."/>
            <person name="Rondeau E.B."/>
            <person name="Koop B.F."/>
            <person name="Devlin R.H."/>
        </authorList>
    </citation>
    <scope>NUCLEOTIDE SEQUENCE [LARGE SCALE GENOMIC DNA]</scope>
</reference>
<feature type="domain" description="PELP1 middle" evidence="2">
    <location>
        <begin position="92"/>
        <end position="147"/>
    </location>
</feature>
<dbReference type="InterPro" id="IPR012980">
    <property type="entry name" value="PELP1_middle"/>
</dbReference>
<keyword evidence="4" id="KW-1185">Reference proteome</keyword>
<dbReference type="PANTHER" id="PTHR34105">
    <property type="entry name" value="PROLINE-, GLUTAMIC ACID- AND LEUCINE-RICH PROTEIN 1"/>
    <property type="match status" value="1"/>
</dbReference>
<dbReference type="Proteomes" id="UP000694402">
    <property type="component" value="Unassembled WGS sequence"/>
</dbReference>
<feature type="region of interest" description="Disordered" evidence="1">
    <location>
        <begin position="1"/>
        <end position="21"/>
    </location>
</feature>
<organism evidence="3 4">
    <name type="scientific">Oncorhynchus tshawytscha</name>
    <name type="common">Chinook salmon</name>
    <name type="synonym">Salmo tshawytscha</name>
    <dbReference type="NCBI Taxonomy" id="74940"/>
    <lineage>
        <taxon>Eukaryota</taxon>
        <taxon>Metazoa</taxon>
        <taxon>Chordata</taxon>
        <taxon>Craniata</taxon>
        <taxon>Vertebrata</taxon>
        <taxon>Euteleostomi</taxon>
        <taxon>Actinopterygii</taxon>
        <taxon>Neopterygii</taxon>
        <taxon>Teleostei</taxon>
        <taxon>Protacanthopterygii</taxon>
        <taxon>Salmoniformes</taxon>
        <taxon>Salmonidae</taxon>
        <taxon>Salmoninae</taxon>
        <taxon>Oncorhynchus</taxon>
    </lineage>
</organism>
<accession>A0AAZ3QA38</accession>
<name>A0AAZ3QA38_ONCTS</name>
<reference evidence="3" key="2">
    <citation type="submission" date="2025-08" db="UniProtKB">
        <authorList>
            <consortium name="Ensembl"/>
        </authorList>
    </citation>
    <scope>IDENTIFICATION</scope>
</reference>
<dbReference type="Ensembl" id="ENSOTST00005176858.1">
    <property type="protein sequence ID" value="ENSOTSP00005124854.1"/>
    <property type="gene ID" value="ENSOTSG00005072739.1"/>
</dbReference>
<gene>
    <name evidence="3" type="primary">LOC112215074</name>
</gene>
<sequence>HRPPPPAAVTTQTQSCLPGSQTHTPNVTADGCVKLLVLPAIHKDTLRVLHALITALGRGLVQYSSVLQRLFSQTLSAWTTLPETSLGQQRAFSAVRVSLYHTLELWVRVGGASASVLQGSPTHSELLLAHLLGDNTPLADSVRPTSSPQLRDLVSKKPCSKSWKPGLAVSDSGSASPFLWRLAGQSGHLPVCTQSIETSHTDQ</sequence>
<dbReference type="PANTHER" id="PTHR34105:SF1">
    <property type="entry name" value="PROLINE-, GLUTAMIC ACID- AND LEUCINE-RICH PROTEIN 1"/>
    <property type="match status" value="1"/>
</dbReference>
<dbReference type="GeneTree" id="ENSGT01120000277084"/>